<keyword evidence="1" id="KW-0472">Membrane</keyword>
<protein>
    <submittedName>
        <fullName evidence="2">Uncharacterized protein</fullName>
    </submittedName>
</protein>
<evidence type="ECO:0000313" key="3">
    <source>
        <dbReference type="MGI" id="MGI:3642808"/>
    </source>
</evidence>
<organism evidence="2">
    <name type="scientific">Mus musculus</name>
    <name type="common">Mouse</name>
    <dbReference type="NCBI Taxonomy" id="10090"/>
    <lineage>
        <taxon>Eukaryota</taxon>
        <taxon>Metazoa</taxon>
        <taxon>Chordata</taxon>
        <taxon>Craniata</taxon>
        <taxon>Vertebrata</taxon>
        <taxon>Euteleostomi</taxon>
        <taxon>Mammalia</taxon>
        <taxon>Eutheria</taxon>
        <taxon>Euarchontoglires</taxon>
        <taxon>Glires</taxon>
        <taxon>Rodentia</taxon>
        <taxon>Myomorpha</taxon>
        <taxon>Muroidea</taxon>
        <taxon>Muridae</taxon>
        <taxon>Murinae</taxon>
        <taxon>Mus</taxon>
        <taxon>Mus</taxon>
    </lineage>
</organism>
<proteinExistence type="evidence at transcript level"/>
<reference evidence="2" key="4">
    <citation type="journal article" date="2001" name="Nature">
        <title>Functional annotation of a full-length mouse cDNA collection.</title>
        <authorList>
            <consortium name="The RIKEN Genome Exploration Research Group Phase II Team and the FANTOM Consortium"/>
        </authorList>
    </citation>
    <scope>NUCLEOTIDE SEQUENCE</scope>
    <source>
        <strain evidence="2">C57BL/6J</strain>
        <tissue evidence="2">Bone</tissue>
    </source>
</reference>
<reference evidence="2" key="6">
    <citation type="submission" date="2004-03" db="EMBL/GenBank/DDBJ databases">
        <authorList>
            <person name="Arakawa T."/>
            <person name="Carninci P."/>
            <person name="Fukuda S."/>
            <person name="Hashizume W."/>
            <person name="Hayashida K."/>
            <person name="Hori F."/>
            <person name="Iida J."/>
            <person name="Imamura K."/>
            <person name="Imotani K."/>
            <person name="Itoh M."/>
            <person name="Kanagawa S."/>
            <person name="Kawai J."/>
            <person name="Kojima M."/>
            <person name="Konno H."/>
            <person name="Murata M."/>
            <person name="Nakamura M."/>
            <person name="Ninomiya N."/>
            <person name="Nishiyori H."/>
            <person name="Nomura K."/>
            <person name="Ohno M."/>
            <person name="Sakazume N."/>
            <person name="Sano H."/>
            <person name="Sasaki D."/>
            <person name="Shibata K."/>
            <person name="Shiraki T."/>
            <person name="Tagami M."/>
            <person name="Tagami Y."/>
            <person name="Waki K."/>
            <person name="Watahiki A."/>
            <person name="Muramatsu M."/>
            <person name="Hayashizaki Y."/>
        </authorList>
    </citation>
    <scope>NUCLEOTIDE SEQUENCE</scope>
    <source>
        <strain evidence="2">C57BL/6J</strain>
        <tissue evidence="2">Bone</tissue>
    </source>
</reference>
<reference evidence="2" key="1">
    <citation type="journal article" date="1999" name="Methods Enzymol.">
        <title>High-efficiency full-length cDNA cloning.</title>
        <authorList>
            <person name="Carninci P."/>
            <person name="Hayashizaki Y."/>
        </authorList>
    </citation>
    <scope>NUCLEOTIDE SEQUENCE</scope>
    <source>
        <strain evidence="2">C57BL/6J</strain>
        <tissue evidence="2">Bone</tissue>
    </source>
</reference>
<reference evidence="2" key="7">
    <citation type="journal article" date="2005" name="Science">
        <title>The Transcriptional Landscape of the Mammalian Genome.</title>
        <authorList>
            <consortium name="The FANTOM Consortium"/>
            <consortium name="Riken Genome Exploration Research Group and Genome Science Group (Genome Network Project Core Group)"/>
        </authorList>
    </citation>
    <scope>NUCLEOTIDE SEQUENCE</scope>
    <source>
        <strain evidence="2">C57BL/6J</strain>
        <tissue evidence="2">Bone</tissue>
    </source>
</reference>
<keyword evidence="1" id="KW-0812">Transmembrane</keyword>
<reference evidence="2" key="8">
    <citation type="journal article" date="2005" name="Science">
        <title>Antisense Transcription in the Mammalian Transcriptome.</title>
        <authorList>
            <consortium name="RIKEN Genome Exploration Research Group and Genome Science Group (Genome Network Project Core Group) and the FANTOM Consortium"/>
        </authorList>
    </citation>
    <scope>NUCLEOTIDE SEQUENCE</scope>
    <source>
        <strain evidence="2">C57BL/6J</strain>
        <tissue evidence="2">Bone</tissue>
    </source>
</reference>
<sequence length="88" mass="9956">MNLRNAALLSFDVTDIAGRIIHGLRSVFPSWSSFKNDIYGLIMLALLVLGIFLFLPIVLKLAFYNINMLVVQVHGLKLRMNPQTELLI</sequence>
<evidence type="ECO:0000256" key="1">
    <source>
        <dbReference type="SAM" id="Phobius"/>
    </source>
</evidence>
<keyword evidence="1" id="KW-1133">Transmembrane helix</keyword>
<evidence type="ECO:0000313" key="2">
    <source>
        <dbReference type="EMBL" id="BAE23360.1"/>
    </source>
</evidence>
<feature type="transmembrane region" description="Helical" evidence="1">
    <location>
        <begin position="38"/>
        <end position="59"/>
    </location>
</feature>
<dbReference type="EMBL" id="AK137457">
    <property type="protein sequence ID" value="BAE23360.1"/>
    <property type="molecule type" value="mRNA"/>
</dbReference>
<dbReference type="AGR" id="MGI:3642808"/>
<accession>Q3UVB0</accession>
<reference evidence="2" key="3">
    <citation type="journal article" date="2000" name="Genome Res.">
        <title>RIKEN integrated sequence analysis (RISA) system--384-format sequencing pipeline with 384 multicapillary sequencer.</title>
        <authorList>
            <person name="Shibata K."/>
            <person name="Itoh M."/>
            <person name="Aizawa K."/>
            <person name="Nagaoka S."/>
            <person name="Sasaki N."/>
            <person name="Carninci P."/>
            <person name="Konno H."/>
            <person name="Akiyama J."/>
            <person name="Nishi K."/>
            <person name="Kitsunai T."/>
            <person name="Tashiro H."/>
            <person name="Itoh M."/>
            <person name="Sumi N."/>
            <person name="Ishii Y."/>
            <person name="Nakamura S."/>
            <person name="Hazama M."/>
            <person name="Nishine T."/>
            <person name="Harada A."/>
            <person name="Yamamoto R."/>
            <person name="Matsumoto H."/>
            <person name="Sakaguchi S."/>
            <person name="Ikegami T."/>
            <person name="Kashiwagi K."/>
            <person name="Fujiwake S."/>
            <person name="Inoue K."/>
            <person name="Togawa Y."/>
            <person name="Izawa M."/>
            <person name="Ohara E."/>
            <person name="Watahiki M."/>
            <person name="Yoneda Y."/>
            <person name="Ishikawa T."/>
            <person name="Ozawa K."/>
            <person name="Tanaka T."/>
            <person name="Matsuura S."/>
            <person name="Kawai J."/>
            <person name="Okazaki Y."/>
            <person name="Muramatsu M."/>
            <person name="Inoue Y."/>
            <person name="Kira A."/>
            <person name="Hayashizaki Y."/>
        </authorList>
    </citation>
    <scope>NUCLEOTIDE SEQUENCE</scope>
    <source>
        <strain evidence="2">C57BL/6J</strain>
        <tissue evidence="2">Bone</tissue>
    </source>
</reference>
<reference evidence="2" key="2">
    <citation type="journal article" date="2000" name="Genome Res.">
        <title>Normalization and subtraction of cap-trapper-selected cDNAs to prepare full-length cDNA libraries for rapid discovery of new genes.</title>
        <authorList>
            <person name="Carninci P."/>
            <person name="Shibata Y."/>
            <person name="Hayatsu N."/>
            <person name="Sugahara Y."/>
            <person name="Shibata K."/>
            <person name="Itoh M."/>
            <person name="Konno H."/>
            <person name="Okazaki Y."/>
            <person name="Muramatsu M."/>
            <person name="Hayashizaki Y."/>
        </authorList>
    </citation>
    <scope>NUCLEOTIDE SEQUENCE</scope>
    <source>
        <strain evidence="2">C57BL/6J</strain>
        <tissue evidence="2">Bone</tissue>
    </source>
</reference>
<gene>
    <name evidence="3" type="primary">9830004L10Rik</name>
</gene>
<dbReference type="MGI" id="MGI:3642808">
    <property type="gene designation" value="9830004L10Rik"/>
</dbReference>
<dbReference type="AlphaFoldDB" id="Q3UVB0"/>
<name>Q3UVB0_MOUSE</name>
<reference evidence="2" key="5">
    <citation type="journal article" date="2002" name="Nature">
        <title>Analysis of the mouse transcriptome based on functional annotation of 60,770 full-length cDNAs.</title>
        <authorList>
            <consortium name="The FANTOM Consortium and the RIKEN Genome Exploration Research Group Phase I and II Team"/>
        </authorList>
    </citation>
    <scope>NUCLEOTIDE SEQUENCE</scope>
    <source>
        <strain evidence="2">C57BL/6J</strain>
        <tissue evidence="2">Bone</tissue>
    </source>
</reference>